<dbReference type="GO" id="GO:0005829">
    <property type="term" value="C:cytosol"/>
    <property type="evidence" value="ECO:0007669"/>
    <property type="project" value="TreeGrafter"/>
</dbReference>
<dbReference type="HAMAP" id="MF_00100_B">
    <property type="entry name" value="IF_2_B"/>
    <property type="match status" value="1"/>
</dbReference>
<evidence type="ECO:0000259" key="9">
    <source>
        <dbReference type="PROSITE" id="PS51722"/>
    </source>
</evidence>
<name>A0A4D6WXU5_9FLOR</name>
<dbReference type="InterPro" id="IPR000795">
    <property type="entry name" value="T_Tr_GTP-bd_dom"/>
</dbReference>
<dbReference type="InterPro" id="IPR005225">
    <property type="entry name" value="Small_GTP-bd"/>
</dbReference>
<dbReference type="Pfam" id="PF22042">
    <property type="entry name" value="EF-G_D2"/>
    <property type="match status" value="1"/>
</dbReference>
<dbReference type="PANTHER" id="PTHR43381">
    <property type="entry name" value="TRANSLATION INITIATION FACTOR IF-2-RELATED"/>
    <property type="match status" value="1"/>
</dbReference>
<dbReference type="SUPFAM" id="SSF52156">
    <property type="entry name" value="Initiation factor IF2/eIF5b, domain 3"/>
    <property type="match status" value="1"/>
</dbReference>
<dbReference type="PRINTS" id="PR00315">
    <property type="entry name" value="ELONGATNFCT"/>
</dbReference>
<feature type="domain" description="Tr-type G" evidence="9">
    <location>
        <begin position="178"/>
        <end position="351"/>
    </location>
</feature>
<dbReference type="NCBIfam" id="TIGR00231">
    <property type="entry name" value="small_GTP"/>
    <property type="match status" value="1"/>
</dbReference>
<dbReference type="InterPro" id="IPR000178">
    <property type="entry name" value="TF_IF2_bacterial-like"/>
</dbReference>
<accession>A0A4D6WXU5</accession>
<gene>
    <name evidence="10" type="primary">infB</name>
</gene>
<dbReference type="FunFam" id="3.40.50.10050:FF:000001">
    <property type="entry name" value="Translation initiation factor IF-2"/>
    <property type="match status" value="1"/>
</dbReference>
<dbReference type="PROSITE" id="PS51722">
    <property type="entry name" value="G_TR_2"/>
    <property type="match status" value="1"/>
</dbReference>
<dbReference type="Pfam" id="PF04760">
    <property type="entry name" value="IF2_N"/>
    <property type="match status" value="1"/>
</dbReference>
<comment type="function">
    <text evidence="6">One of the essential components for the initiation of protein synthesis. Protects formylmethionyl-tRNA from spontaneous hydrolysis and promotes its binding to the 30S ribosomal subunits. Also involved in the hydrolysis of GTP during the formation of the 70S ribosomal complex.</text>
</comment>
<dbReference type="GO" id="GO:0003743">
    <property type="term" value="F:translation initiation factor activity"/>
    <property type="evidence" value="ECO:0007669"/>
    <property type="project" value="UniProtKB-KW"/>
</dbReference>
<evidence type="ECO:0000256" key="4">
    <source>
        <dbReference type="ARBA" id="ARBA00022917"/>
    </source>
</evidence>
<dbReference type="GO" id="GO:0005525">
    <property type="term" value="F:GTP binding"/>
    <property type="evidence" value="ECO:0007669"/>
    <property type="project" value="UniProtKB-KW"/>
</dbReference>
<keyword evidence="3" id="KW-0547">Nucleotide-binding</keyword>
<dbReference type="PANTHER" id="PTHR43381:SF5">
    <property type="entry name" value="TR-TYPE G DOMAIN-CONTAINING PROTEIN"/>
    <property type="match status" value="1"/>
</dbReference>
<sequence>MDIDIVNKLDKKHKITNINKNETQSINEGKKHKSKTSRKNRQNTNANKRSFYGDDSTNIEVIKNHKFNKIKRKEKNKLDSNNSLSIENTLKSNQSITIDTPLTVQELSYKLSIPEAEIITYLFLQGIALTVNQLVDISIAKKIASHYSFSVEDTNKELNDNLFKIQNNLYFDSEIKETRAPIITIFGHVDHGKTTLLDSILKTNLAQKEHGGITQSINGYEVDYLYQSNIQKLVFLDTPGHEAFYTMRSRGAQIADIVLLVIAADDGLKPQSIEAIKAILDMKLSYIIVINKIDKPNINISYIKEELTKYNIISSDWGGEAIITEVSALTGQNLDKLMSNICRLSQSKDLYANSNQVAQGTILEAYIDKQQGIVANIIVQNGTLKIGDIIVAGNISGRVKRIFSTQDSKLLKAGPSSVVQILGFAKIPESGLIFNVCQEEKEIKHYTSKYNASKKHNTFHSKVLLSKQSNKTNIKKLNLIMRTDTRGSLEAILNSFSQIPQNKVQLNLVSVDSGNISRSDIELALTSQSLIIGFNIDIISSIEVLSKNKGIIISTFNVIYELLDFITNKMLDMVEPEYDHIVIGKAEVQTIFNINKGFVAGCIVTEGKLQKMCYINVYRANDLIYTGLLNSLKRMKEDVNEVFANHECGVLSEDYNLWKSNDIIEAYELKEKTKVL</sequence>
<keyword evidence="10" id="KW-0934">Plastid</keyword>
<dbReference type="FunFam" id="2.40.30.10:FF:000008">
    <property type="entry name" value="Translation initiation factor IF-2"/>
    <property type="match status" value="1"/>
</dbReference>
<keyword evidence="4" id="KW-0648">Protein biosynthesis</keyword>
<evidence type="ECO:0000256" key="1">
    <source>
        <dbReference type="ARBA" id="ARBA00007733"/>
    </source>
</evidence>
<dbReference type="InterPro" id="IPR027417">
    <property type="entry name" value="P-loop_NTPase"/>
</dbReference>
<protein>
    <recommendedName>
        <fullName evidence="7">Translation initiation factor IF-2, chloroplastic</fullName>
    </recommendedName>
</protein>
<dbReference type="InterPro" id="IPR015760">
    <property type="entry name" value="TIF_IF2"/>
</dbReference>
<reference evidence="10" key="2">
    <citation type="submission" date="2019-04" db="EMBL/GenBank/DDBJ databases">
        <authorList>
            <person name="Pasella M."/>
        </authorList>
    </citation>
    <scope>NUCLEOTIDE SEQUENCE</scope>
    <source>
        <strain evidence="10">PD2951</strain>
    </source>
</reference>
<dbReference type="InterPro" id="IPR009000">
    <property type="entry name" value="Transl_B-barrel_sf"/>
</dbReference>
<dbReference type="GO" id="GO:0003924">
    <property type="term" value="F:GTPase activity"/>
    <property type="evidence" value="ECO:0007669"/>
    <property type="project" value="InterPro"/>
</dbReference>
<keyword evidence="5" id="KW-0342">GTP-binding</keyword>
<dbReference type="InterPro" id="IPR044145">
    <property type="entry name" value="IF2_II"/>
</dbReference>
<dbReference type="SUPFAM" id="SSF52540">
    <property type="entry name" value="P-loop containing nucleoside triphosphate hydrolases"/>
    <property type="match status" value="1"/>
</dbReference>
<reference evidence="10" key="1">
    <citation type="journal article" date="2019" name="Mol. Phylogenet. Evol.">
        <title>Morphological evolution and classification of the red algal order Ceramiales inferred using plastid phylogenomics.</title>
        <authorList>
            <person name="Diaz-Tapia P."/>
            <person name="Pasella M.M."/>
            <person name="Verbruggen H."/>
            <person name="Maggs C.A."/>
        </authorList>
    </citation>
    <scope>NUCLEOTIDE SEQUENCE</scope>
    <source>
        <strain evidence="10">PD2951</strain>
    </source>
</reference>
<dbReference type="AlphaFoldDB" id="A0A4D6WXU5"/>
<evidence type="ECO:0000256" key="6">
    <source>
        <dbReference type="ARBA" id="ARBA00025162"/>
    </source>
</evidence>
<feature type="compositionally biased region" description="Basic residues" evidence="8">
    <location>
        <begin position="30"/>
        <end position="41"/>
    </location>
</feature>
<comment type="similarity">
    <text evidence="1">Belongs to the TRAFAC class translation factor GTPase superfamily. Classic translation factor GTPase family. IF-2 subfamily.</text>
</comment>
<feature type="region of interest" description="Disordered" evidence="8">
    <location>
        <begin position="20"/>
        <end position="52"/>
    </location>
</feature>
<dbReference type="SUPFAM" id="SSF50447">
    <property type="entry name" value="Translation proteins"/>
    <property type="match status" value="2"/>
</dbReference>
<dbReference type="Pfam" id="PF00009">
    <property type="entry name" value="GTP_EFTU"/>
    <property type="match status" value="1"/>
</dbReference>
<dbReference type="InterPro" id="IPR023115">
    <property type="entry name" value="TIF_IF2_dom3"/>
</dbReference>
<dbReference type="InterPro" id="IPR006847">
    <property type="entry name" value="IF2_N"/>
</dbReference>
<dbReference type="NCBIfam" id="TIGR00487">
    <property type="entry name" value="IF-2"/>
    <property type="match status" value="1"/>
</dbReference>
<organism evidence="10">
    <name type="scientific">Spermothamnion repens</name>
    <dbReference type="NCBI Taxonomy" id="31383"/>
    <lineage>
        <taxon>Eukaryota</taxon>
        <taxon>Rhodophyta</taxon>
        <taxon>Florideophyceae</taxon>
        <taxon>Rhodymeniophycidae</taxon>
        <taxon>Ceramiales</taxon>
        <taxon>Ceramiaceae</taxon>
        <taxon>Spermothamnion</taxon>
    </lineage>
</organism>
<geneLocation type="plastid" evidence="10"/>
<evidence type="ECO:0000256" key="5">
    <source>
        <dbReference type="ARBA" id="ARBA00023134"/>
    </source>
</evidence>
<dbReference type="Pfam" id="PF11987">
    <property type="entry name" value="IF-2"/>
    <property type="match status" value="1"/>
</dbReference>
<evidence type="ECO:0000256" key="2">
    <source>
        <dbReference type="ARBA" id="ARBA00022540"/>
    </source>
</evidence>
<dbReference type="Gene3D" id="3.40.50.300">
    <property type="entry name" value="P-loop containing nucleotide triphosphate hydrolases"/>
    <property type="match status" value="1"/>
</dbReference>
<dbReference type="Gene3D" id="3.40.50.10050">
    <property type="entry name" value="Translation initiation factor IF- 2, domain 3"/>
    <property type="match status" value="1"/>
</dbReference>
<dbReference type="InterPro" id="IPR053905">
    <property type="entry name" value="EF-G-like_DII"/>
</dbReference>
<dbReference type="CDD" id="cd01887">
    <property type="entry name" value="IF2_eIF5B"/>
    <property type="match status" value="1"/>
</dbReference>
<dbReference type="FunFam" id="3.40.50.300:FF:000019">
    <property type="entry name" value="Translation initiation factor IF-2"/>
    <property type="match status" value="1"/>
</dbReference>
<evidence type="ECO:0000256" key="3">
    <source>
        <dbReference type="ARBA" id="ARBA00022741"/>
    </source>
</evidence>
<evidence type="ECO:0000313" key="10">
    <source>
        <dbReference type="EMBL" id="QCI08459.1"/>
    </source>
</evidence>
<evidence type="ECO:0000256" key="7">
    <source>
        <dbReference type="ARBA" id="ARBA00044105"/>
    </source>
</evidence>
<dbReference type="CDD" id="cd03692">
    <property type="entry name" value="mtIF2_IVc"/>
    <property type="match status" value="1"/>
</dbReference>
<keyword evidence="2 10" id="KW-0396">Initiation factor</keyword>
<dbReference type="InterPro" id="IPR036925">
    <property type="entry name" value="TIF_IF2_dom3_sf"/>
</dbReference>
<dbReference type="PROSITE" id="PS01176">
    <property type="entry name" value="IF2"/>
    <property type="match status" value="1"/>
</dbReference>
<dbReference type="CDD" id="cd03702">
    <property type="entry name" value="IF2_mtIF2_II"/>
    <property type="match status" value="1"/>
</dbReference>
<dbReference type="EMBL" id="MK814735">
    <property type="protein sequence ID" value="QCI08459.1"/>
    <property type="molecule type" value="Genomic_DNA"/>
</dbReference>
<proteinExistence type="inferred from homology"/>
<evidence type="ECO:0000256" key="8">
    <source>
        <dbReference type="SAM" id="MobiDB-lite"/>
    </source>
</evidence>
<dbReference type="Gene3D" id="2.40.30.10">
    <property type="entry name" value="Translation factors"/>
    <property type="match status" value="2"/>
</dbReference>